<dbReference type="SFLD" id="SFLDG00002">
    <property type="entry name" value="C1.7:_P-type_atpase_like"/>
    <property type="match status" value="1"/>
</dbReference>
<feature type="transmembrane region" description="Helical" evidence="9">
    <location>
        <begin position="287"/>
        <end position="312"/>
    </location>
</feature>
<evidence type="ECO:0000256" key="2">
    <source>
        <dbReference type="ARBA" id="ARBA00006024"/>
    </source>
</evidence>
<dbReference type="SFLD" id="SFLDF00027">
    <property type="entry name" value="p-type_atpase"/>
    <property type="match status" value="1"/>
</dbReference>
<dbReference type="InterPro" id="IPR001757">
    <property type="entry name" value="P_typ_ATPase"/>
</dbReference>
<dbReference type="InterPro" id="IPR023299">
    <property type="entry name" value="ATPase_P-typ_cyto_dom_N"/>
</dbReference>
<proteinExistence type="inferred from homology"/>
<evidence type="ECO:0000313" key="12">
    <source>
        <dbReference type="EMBL" id="MDO3635317.1"/>
    </source>
</evidence>
<dbReference type="InterPro" id="IPR027256">
    <property type="entry name" value="P-typ_ATPase_IB"/>
</dbReference>
<evidence type="ECO:0000256" key="1">
    <source>
        <dbReference type="ARBA" id="ARBA00004651"/>
    </source>
</evidence>
<comment type="subcellular location">
    <subcellularLocation>
        <location evidence="1">Cell membrane</location>
        <topology evidence="1">Multi-pass membrane protein</topology>
    </subcellularLocation>
</comment>
<dbReference type="SUPFAM" id="SSF81660">
    <property type="entry name" value="Metal cation-transporting ATPase, ATP-binding domain N"/>
    <property type="match status" value="1"/>
</dbReference>
<feature type="transmembrane region" description="Helical" evidence="9">
    <location>
        <begin position="585"/>
        <end position="612"/>
    </location>
</feature>
<keyword evidence="5 9" id="KW-0479">Metal-binding</keyword>
<evidence type="ECO:0000313" key="13">
    <source>
        <dbReference type="Proteomes" id="UP001168823"/>
    </source>
</evidence>
<dbReference type="InterPro" id="IPR036412">
    <property type="entry name" value="HAD-like_sf"/>
</dbReference>
<dbReference type="InterPro" id="IPR008250">
    <property type="entry name" value="ATPase_P-typ_transduc_dom_A_sf"/>
</dbReference>
<evidence type="ECO:0000256" key="9">
    <source>
        <dbReference type="RuleBase" id="RU362081"/>
    </source>
</evidence>
<protein>
    <submittedName>
        <fullName evidence="12">Cation-translocating P-type ATPase</fullName>
    </submittedName>
</protein>
<dbReference type="InterPro" id="IPR051014">
    <property type="entry name" value="Cation_Transport_ATPase_IB"/>
</dbReference>
<dbReference type="Gene3D" id="2.70.150.10">
    <property type="entry name" value="Calcium-transporting ATPase, cytoplasmic transduction domain A"/>
    <property type="match status" value="1"/>
</dbReference>
<evidence type="ECO:0000256" key="8">
    <source>
        <dbReference type="ARBA" id="ARBA00023136"/>
    </source>
</evidence>
<comment type="similarity">
    <text evidence="2 9">Belongs to the cation transport ATPase (P-type) (TC 3.A.3) family. Type IB subfamily.</text>
</comment>
<dbReference type="SUPFAM" id="SSF81665">
    <property type="entry name" value="Calcium ATPase, transmembrane domain M"/>
    <property type="match status" value="1"/>
</dbReference>
<dbReference type="SUPFAM" id="SSF81653">
    <property type="entry name" value="Calcium ATPase, transduction domain A"/>
    <property type="match status" value="1"/>
</dbReference>
<feature type="transmembrane region" description="Helical" evidence="9">
    <location>
        <begin position="257"/>
        <end position="275"/>
    </location>
</feature>
<dbReference type="SUPFAM" id="SSF56784">
    <property type="entry name" value="HAD-like"/>
    <property type="match status" value="1"/>
</dbReference>
<evidence type="ECO:0000256" key="7">
    <source>
        <dbReference type="ARBA" id="ARBA00022989"/>
    </source>
</evidence>
<feature type="compositionally biased region" description="Basic and acidic residues" evidence="10">
    <location>
        <begin position="10"/>
        <end position="20"/>
    </location>
</feature>
<evidence type="ECO:0000259" key="11">
    <source>
        <dbReference type="Pfam" id="PF00122"/>
    </source>
</evidence>
<dbReference type="Proteomes" id="UP001168823">
    <property type="component" value="Unassembled WGS sequence"/>
</dbReference>
<dbReference type="PROSITE" id="PS00154">
    <property type="entry name" value="ATPASE_E1_E2"/>
    <property type="match status" value="1"/>
</dbReference>
<dbReference type="Pfam" id="PF00702">
    <property type="entry name" value="Hydrolase"/>
    <property type="match status" value="1"/>
</dbReference>
<dbReference type="PANTHER" id="PTHR48085">
    <property type="entry name" value="CADMIUM/ZINC-TRANSPORTING ATPASE HMA2-RELATED"/>
    <property type="match status" value="1"/>
</dbReference>
<gene>
    <name evidence="12" type="ORF">Q2100_06145</name>
</gene>
<dbReference type="Gene3D" id="3.40.1110.10">
    <property type="entry name" value="Calcium-transporting ATPase, cytoplasmic domain N"/>
    <property type="match status" value="1"/>
</dbReference>
<keyword evidence="8 9" id="KW-0472">Membrane</keyword>
<feature type="transmembrane region" description="Helical" evidence="9">
    <location>
        <begin position="55"/>
        <end position="72"/>
    </location>
</feature>
<dbReference type="PANTHER" id="PTHR48085:SF5">
    <property type="entry name" value="CADMIUM_ZINC-TRANSPORTING ATPASE HMA4-RELATED"/>
    <property type="match status" value="1"/>
</dbReference>
<evidence type="ECO:0000256" key="5">
    <source>
        <dbReference type="ARBA" id="ARBA00022723"/>
    </source>
</evidence>
<dbReference type="CDD" id="cd02079">
    <property type="entry name" value="P-type_ATPase_HM"/>
    <property type="match status" value="1"/>
</dbReference>
<keyword evidence="13" id="KW-1185">Reference proteome</keyword>
<dbReference type="NCBIfam" id="TIGR01512">
    <property type="entry name" value="ATPase-IB2_Cd"/>
    <property type="match status" value="1"/>
</dbReference>
<dbReference type="SFLD" id="SFLDS00003">
    <property type="entry name" value="Haloacid_Dehalogenase"/>
    <property type="match status" value="1"/>
</dbReference>
<feature type="transmembrane region" description="Helical" evidence="9">
    <location>
        <begin position="30"/>
        <end position="49"/>
    </location>
</feature>
<evidence type="ECO:0000256" key="3">
    <source>
        <dbReference type="ARBA" id="ARBA00022475"/>
    </source>
</evidence>
<evidence type="ECO:0000256" key="4">
    <source>
        <dbReference type="ARBA" id="ARBA00022692"/>
    </source>
</evidence>
<dbReference type="NCBIfam" id="TIGR01494">
    <property type="entry name" value="ATPase_P-type"/>
    <property type="match status" value="1"/>
</dbReference>
<dbReference type="InterPro" id="IPR059000">
    <property type="entry name" value="ATPase_P-type_domA"/>
</dbReference>
<dbReference type="EMBL" id="JAUMSQ010000026">
    <property type="protein sequence ID" value="MDO3635317.1"/>
    <property type="molecule type" value="Genomic_DNA"/>
</dbReference>
<organism evidence="12 13">
    <name type="scientific">Mycolicibacterium arseniciresistens</name>
    <dbReference type="NCBI Taxonomy" id="3062257"/>
    <lineage>
        <taxon>Bacteria</taxon>
        <taxon>Bacillati</taxon>
        <taxon>Actinomycetota</taxon>
        <taxon>Actinomycetes</taxon>
        <taxon>Mycobacteriales</taxon>
        <taxon>Mycobacteriaceae</taxon>
        <taxon>Mycolicibacterium</taxon>
    </lineage>
</organism>
<dbReference type="RefSeq" id="WP_302913262.1">
    <property type="nucleotide sequence ID" value="NZ_JAUMSQ010000026.1"/>
</dbReference>
<keyword evidence="7 9" id="KW-1133">Transmembrane helix</keyword>
<evidence type="ECO:0000256" key="6">
    <source>
        <dbReference type="ARBA" id="ARBA00022967"/>
    </source>
</evidence>
<dbReference type="InterPro" id="IPR023298">
    <property type="entry name" value="ATPase_P-typ_TM_dom_sf"/>
</dbReference>
<feature type="domain" description="P-type ATPase A" evidence="11">
    <location>
        <begin position="137"/>
        <end position="237"/>
    </location>
</feature>
<evidence type="ECO:0000256" key="10">
    <source>
        <dbReference type="SAM" id="MobiDB-lite"/>
    </source>
</evidence>
<dbReference type="Gene3D" id="3.40.50.1000">
    <property type="entry name" value="HAD superfamily/HAD-like"/>
    <property type="match status" value="1"/>
</dbReference>
<keyword evidence="9" id="KW-0067">ATP-binding</keyword>
<dbReference type="InterPro" id="IPR018303">
    <property type="entry name" value="ATPase_P-typ_P_site"/>
</dbReference>
<keyword evidence="6" id="KW-1278">Translocase</keyword>
<dbReference type="NCBIfam" id="TIGR01525">
    <property type="entry name" value="ATPase-IB_hvy"/>
    <property type="match status" value="1"/>
</dbReference>
<keyword evidence="4 9" id="KW-0812">Transmembrane</keyword>
<reference evidence="12" key="1">
    <citation type="submission" date="2023-07" db="EMBL/GenBank/DDBJ databases">
        <title>Mycolicibacterium sp. nov., a novel bacterial species.</title>
        <authorList>
            <person name="Cao Y."/>
        </authorList>
    </citation>
    <scope>NUCLEOTIDE SEQUENCE</scope>
    <source>
        <strain evidence="12">KC 300</strain>
    </source>
</reference>
<dbReference type="InterPro" id="IPR023214">
    <property type="entry name" value="HAD_sf"/>
</dbReference>
<dbReference type="Pfam" id="PF00122">
    <property type="entry name" value="E1-E2_ATPase"/>
    <property type="match status" value="1"/>
</dbReference>
<comment type="caution">
    <text evidence="12">The sequence shown here is derived from an EMBL/GenBank/DDBJ whole genome shotgun (WGS) entry which is preliminary data.</text>
</comment>
<dbReference type="InterPro" id="IPR044492">
    <property type="entry name" value="P_typ_ATPase_HD_dom"/>
</dbReference>
<dbReference type="PRINTS" id="PR00119">
    <property type="entry name" value="CATATPASE"/>
</dbReference>
<sequence>MSDACGCGNDEPRSAEDQDEPERLWEIKELQFAAISGVFLLVALIAGLVDVPEPVVRALEVVALLTGAYTFVPSTLRRLAKGKIGVGTLMTIAAVGAVILGEVGEAAMLAFLFSISEGLEEYSLARTRRGLRALLSLVPDEATVLRGGGEKTVAPADLEIGDRMVVKPGERVATDGIVRQGRTALDVSAITGESVPVEAGPGDEVFAGSINGTGVLEVEVTTTAQDNSLARIVRIVEAEQSRKGASQRLADRIAKPLVPGIMIAAAVIAAIGSLLGDPATWIERSLVVLVAASPCALAISVPVTVVAAIGAASKLGSLVKGGAALEGLGRIRGIALDKTGTLTANRPAVIEVATTSGTTREHVLDLAAALESRSEHPLAAAILAAAGEVTPASDVEAVTGAGLTGRRDGHTIRLGRPGWLDPGPLAGDVTRMQRAGATAVLVEDDGRVIGAIAVRDELRPEAAEVISQLRRDGYHVAMLTGDNQATATTLARDVGIEAVHAELRPEDKARLIEQLRTQRPTAMVGDGVNDAPALATADVGIAMGAMGTDVAIETADVALMGEDLRHLPQTFSHARRARGIMLQNVGLSLGLIIVLMPLALFGILGLAAVVLVHELAEIIVIANGVRAGRTKPLASAAVGQPANELRTSAVGAPS</sequence>
<keyword evidence="3 9" id="KW-1003">Cell membrane</keyword>
<accession>A0ABT8UBZ7</accession>
<name>A0ABT8UBZ7_9MYCO</name>
<keyword evidence="9" id="KW-0547">Nucleotide-binding</keyword>
<feature type="region of interest" description="Disordered" evidence="10">
    <location>
        <begin position="1"/>
        <end position="20"/>
    </location>
</feature>